<dbReference type="SMART" id="SM00384">
    <property type="entry name" value="AT_hook"/>
    <property type="match status" value="4"/>
</dbReference>
<accession>A0A9R0I5B2</accession>
<dbReference type="KEGG" id="soe:110783111"/>
<evidence type="ECO:0000259" key="8">
    <source>
        <dbReference type="PROSITE" id="PS51667"/>
    </source>
</evidence>
<feature type="compositionally biased region" description="Basic residues" evidence="6">
    <location>
        <begin position="288"/>
        <end position="308"/>
    </location>
</feature>
<dbReference type="GeneID" id="110783111"/>
<evidence type="ECO:0000256" key="5">
    <source>
        <dbReference type="PROSITE-ProRule" id="PRU01002"/>
    </source>
</evidence>
<reference evidence="9" key="1">
    <citation type="journal article" date="2021" name="Nat. Commun.">
        <title>Genomic analyses provide insights into spinach domestication and the genetic basis of agronomic traits.</title>
        <authorList>
            <person name="Cai X."/>
            <person name="Sun X."/>
            <person name="Xu C."/>
            <person name="Sun H."/>
            <person name="Wang X."/>
            <person name="Ge C."/>
            <person name="Zhang Z."/>
            <person name="Wang Q."/>
            <person name="Fei Z."/>
            <person name="Jiao C."/>
            <person name="Wang Q."/>
        </authorList>
    </citation>
    <scope>NUCLEOTIDE SEQUENCE [LARGE SCALE GENOMIC DNA]</scope>
    <source>
        <strain evidence="9">cv. Varoflay</strain>
    </source>
</reference>
<feature type="compositionally biased region" description="Basic and acidic residues" evidence="6">
    <location>
        <begin position="51"/>
        <end position="62"/>
    </location>
</feature>
<dbReference type="CDD" id="cd02208">
    <property type="entry name" value="cupin_RmlC-like"/>
    <property type="match status" value="1"/>
</dbReference>
<feature type="compositionally biased region" description="Basic and acidic residues" evidence="6">
    <location>
        <begin position="368"/>
        <end position="380"/>
    </location>
</feature>
<dbReference type="Gene3D" id="2.60.120.650">
    <property type="entry name" value="Cupin"/>
    <property type="match status" value="2"/>
</dbReference>
<feature type="region of interest" description="Disordered" evidence="6">
    <location>
        <begin position="282"/>
        <end position="333"/>
    </location>
</feature>
<dbReference type="PROSITE" id="PS51667">
    <property type="entry name" value="WRC"/>
    <property type="match status" value="1"/>
</dbReference>
<comment type="similarity">
    <text evidence="2">Belongs to the JARID1 histone demethylase family.</text>
</comment>
<evidence type="ECO:0000256" key="3">
    <source>
        <dbReference type="ARBA" id="ARBA00022723"/>
    </source>
</evidence>
<organism evidence="9 10">
    <name type="scientific">Spinacia oleracea</name>
    <name type="common">Spinach</name>
    <dbReference type="NCBI Taxonomy" id="3562"/>
    <lineage>
        <taxon>Eukaryota</taxon>
        <taxon>Viridiplantae</taxon>
        <taxon>Streptophyta</taxon>
        <taxon>Embryophyta</taxon>
        <taxon>Tracheophyta</taxon>
        <taxon>Spermatophyta</taxon>
        <taxon>Magnoliopsida</taxon>
        <taxon>eudicotyledons</taxon>
        <taxon>Gunneridae</taxon>
        <taxon>Pentapetalae</taxon>
        <taxon>Caryophyllales</taxon>
        <taxon>Chenopodiaceae</taxon>
        <taxon>Chenopodioideae</taxon>
        <taxon>Anserineae</taxon>
        <taxon>Spinacia</taxon>
    </lineage>
</organism>
<dbReference type="RefSeq" id="XP_021843102.1">
    <property type="nucleotide sequence ID" value="XM_021987410.2"/>
</dbReference>
<dbReference type="GO" id="GO:0000118">
    <property type="term" value="C:histone deacetylase complex"/>
    <property type="evidence" value="ECO:0000318"/>
    <property type="project" value="GO_Central"/>
</dbReference>
<feature type="domain" description="JmjC" evidence="7">
    <location>
        <begin position="1192"/>
        <end position="1600"/>
    </location>
</feature>
<dbReference type="GO" id="GO:0000785">
    <property type="term" value="C:chromatin"/>
    <property type="evidence" value="ECO:0000318"/>
    <property type="project" value="GO_Central"/>
</dbReference>
<evidence type="ECO:0000313" key="9">
    <source>
        <dbReference type="Proteomes" id="UP000813463"/>
    </source>
</evidence>
<evidence type="ECO:0000256" key="2">
    <source>
        <dbReference type="ARBA" id="ARBA00006801"/>
    </source>
</evidence>
<dbReference type="GO" id="GO:0006357">
    <property type="term" value="P:regulation of transcription by RNA polymerase II"/>
    <property type="evidence" value="ECO:0000318"/>
    <property type="project" value="GO_Central"/>
</dbReference>
<dbReference type="OrthoDB" id="1667110at2759"/>
<dbReference type="GO" id="GO:0003712">
    <property type="term" value="F:transcription coregulator activity"/>
    <property type="evidence" value="ECO:0000318"/>
    <property type="project" value="GO_Central"/>
</dbReference>
<reference evidence="10" key="2">
    <citation type="submission" date="2025-08" db="UniProtKB">
        <authorList>
            <consortium name="RefSeq"/>
        </authorList>
    </citation>
    <scope>IDENTIFICATION</scope>
    <source>
        <tissue evidence="10">Leaf</tissue>
    </source>
</reference>
<feature type="compositionally biased region" description="Polar residues" evidence="6">
    <location>
        <begin position="943"/>
        <end position="959"/>
    </location>
</feature>
<evidence type="ECO:0000259" key="7">
    <source>
        <dbReference type="PROSITE" id="PS51184"/>
    </source>
</evidence>
<feature type="compositionally biased region" description="Gly residues" evidence="6">
    <location>
        <begin position="312"/>
        <end position="321"/>
    </location>
</feature>
<comment type="caution">
    <text evidence="5">Lacks conserved residue(s) required for the propagation of feature annotation.</text>
</comment>
<comment type="subcellular location">
    <subcellularLocation>
        <location evidence="1">Nucleus</location>
    </subcellularLocation>
</comment>
<dbReference type="InterPro" id="IPR017956">
    <property type="entry name" value="AT_hook_DNA-bd_motif"/>
</dbReference>
<dbReference type="SMART" id="SM00558">
    <property type="entry name" value="JmjC"/>
    <property type="match status" value="1"/>
</dbReference>
<gene>
    <name evidence="10" type="primary">LOC110783111</name>
</gene>
<feature type="domain" description="WRC" evidence="8">
    <location>
        <begin position="6"/>
        <end position="50"/>
    </location>
</feature>
<name>A0A9R0I5B2_SPIOL</name>
<evidence type="ECO:0000256" key="6">
    <source>
        <dbReference type="SAM" id="MobiDB-lite"/>
    </source>
</evidence>
<feature type="compositionally biased region" description="Basic residues" evidence="6">
    <location>
        <begin position="404"/>
        <end position="420"/>
    </location>
</feature>
<keyword evidence="4" id="KW-0539">Nucleus</keyword>
<dbReference type="Proteomes" id="UP000813463">
    <property type="component" value="Chromosome 3"/>
</dbReference>
<feature type="region of interest" description="Disordered" evidence="6">
    <location>
        <begin position="359"/>
        <end position="426"/>
    </location>
</feature>
<keyword evidence="3" id="KW-0479">Metal-binding</keyword>
<protein>
    <recommendedName>
        <fullName evidence="11">JmjC domain-containing protein</fullName>
    </recommendedName>
</protein>
<dbReference type="Pfam" id="PF02373">
    <property type="entry name" value="JmjC"/>
    <property type="match status" value="1"/>
</dbReference>
<dbReference type="SUPFAM" id="SSF51197">
    <property type="entry name" value="Clavaminate synthase-like"/>
    <property type="match status" value="1"/>
</dbReference>
<dbReference type="InterPro" id="IPR003347">
    <property type="entry name" value="JmjC_dom"/>
</dbReference>
<dbReference type="PANTHER" id="PTHR12549">
    <property type="entry name" value="JMJC DOMAIN-CONTAINING HISTONE DEMETHYLATION PROTEIN"/>
    <property type="match status" value="1"/>
</dbReference>
<dbReference type="PANTHER" id="PTHR12549:SF38">
    <property type="entry name" value="JMJC DOMAIN-CONTAINING HISTONE DEMETHYLASE 2, ISOFORM A"/>
    <property type="match status" value="1"/>
</dbReference>
<dbReference type="InterPro" id="IPR045109">
    <property type="entry name" value="LSDs-like"/>
</dbReference>
<dbReference type="GO" id="GO:0032454">
    <property type="term" value="F:histone H3K9 demethylase activity"/>
    <property type="evidence" value="ECO:0000318"/>
    <property type="project" value="GO_Central"/>
</dbReference>
<dbReference type="GO" id="GO:0031490">
    <property type="term" value="F:chromatin DNA binding"/>
    <property type="evidence" value="ECO:0000318"/>
    <property type="project" value="GO_Central"/>
</dbReference>
<keyword evidence="9" id="KW-1185">Reference proteome</keyword>
<dbReference type="GO" id="GO:0046872">
    <property type="term" value="F:metal ion binding"/>
    <property type="evidence" value="ECO:0007669"/>
    <property type="project" value="UniProtKB-KW"/>
</dbReference>
<dbReference type="InterPro" id="IPR014977">
    <property type="entry name" value="WRC_dom"/>
</dbReference>
<dbReference type="PROSITE" id="PS51184">
    <property type="entry name" value="JMJC"/>
    <property type="match status" value="1"/>
</dbReference>
<feature type="region of interest" description="Disordered" evidence="6">
    <location>
        <begin position="616"/>
        <end position="657"/>
    </location>
</feature>
<evidence type="ECO:0008006" key="11">
    <source>
        <dbReference type="Google" id="ProtNLM"/>
    </source>
</evidence>
<sequence length="1637" mass="178840">MEIPVPEYGERCKRTGTPNWRCPERALPGRPHCQKHHSLYVSRQNRLKSIPIEERKKKSGARDRRRKRSGTGDGDGDGESLPSSAVEPYRPVIDFDFQENPGGTGIESGFGKNDGILLSELEGGGNDGITLGELGVDFKGMILGYEPRSNPVWTGGEPCIVSEHGTTIGGGSDGLLATEVEMLGFGGIPAERLGWVSEVNDANDHIVLGEPGAGGVELEVQNDYNILEGGIGVEKSSEPQFISEVFEERESEKNGRIKMELQLNMPEMVGNLGGIQAISSQEMEGLGQKKKRGRPKGSKNKNSNKKEKKGVENGGELGGGDNQKFENKVFDGIDGNKECQNEILDRNDEIRKRVRELFESDDEQDGCSEAKNDEGFEGQDRIQGLGNGEIPSVADGGGSEMVMPKKKRGRPKGVKNKPKMGKNGEGVVSASVEGFDNGGSVNVGKDGVGVNGSVLAVGKDGAGVNGGVLVAGKDGAGVNGGVLVVGKDGAGVNGGVLVAGKDGAGVNGGVLVAGKDGAGVNGSVLVGVKGKKRRKKDATLVEGGRGEAEKKVVKKVEKRGRCNGLKAKRQNVIVVGLAAKVQEEVLEKKVQSECPKGLKNKEEDVVSVPVAEVGEEVEKSGRGRGRPKRERVCGEEGPQQVSEAGSEVVKNEANHDASKATVRVGSRLRKKKRGRPRGLKNKRVVLVDGILHKVISSQHGGGGLVVQKDARPMEFLRRCGNEKVDDGKGSAVVQKRPLRKASNYQLRVRNMPQGTKVSKRKKSSRCHHCRCEKNAVITCSCCKKKRYCSPCLLKWYPERTRKEVQEACPFCRGNCNCKACLQEKLVMKDRQKDIDRKVKSERLMYLMCKISPILKRIQEEQRSELEVEARTLGKTMKEEDVMKTSIDQDDRIYCDKCNTSIVNFHRSCPSSLCSYDLCLSCCQELRSGLRSDGLEAGSSCQSTGGSLSHGITENNQNSDAGKMGDSKVPTGSNILPSTVCGNSNLENSILCPPNECGGCGLHILELKRIFEPNWVKTLIESIDKITIDYHLPETDSSQECQICLPTTSGSQRSGSETRKAASREKMRDNFLYCPSATNIDDLQVDHFQMHWTQGEPVIVRDVFKKGSGLSWEPMVMWRAFRGANKILKQDTLNVKAIDCLDWCEVEIDIYNFFKGYLHGRTHNTGCPEILKLKDWPASNLFEECLPRHFAEFIMMLPYGDYTHPECGILNLATKLPNGVPKPDLGPKTYIAYGFEEELGRGDSVTKLHCDISDAVNVLMHTTKVDVGSYQQLGVQKLQKTCEVEKVSVSADRCDNETKENCDVALNCSASEQFPCDETAATSIVGHFSETSVSPDRNDNKKENSGAGLNCAKEIPCADGASVLSAVGHFSETPLSANRCDNETKENSDAGLNYSAAKEIPFADGASAVSTIFHFSETPVSADRCDDEAKENSDAGLNCSAAKEFHFADGAGAVRCSGHSSEVSCFGGEHDLTSENPDLDENKASEGAIWDIFRREDVPKLVEYLKKHPQEFYHINNLPVKSVFHPIHDQTFYLTEIHKKQLKEEFDVEPWTFEQHLGEAVFIPAGCPHQVRNKLSCIKVALDFVSPENIQECIRLTEEFRLLPKNHRSKEDKLEVKKMALYAASSALSEFRKSADSE</sequence>
<feature type="region of interest" description="Disordered" evidence="6">
    <location>
        <begin position="943"/>
        <end position="965"/>
    </location>
</feature>
<feature type="region of interest" description="Disordered" evidence="6">
    <location>
        <begin position="1"/>
        <end position="89"/>
    </location>
</feature>
<feature type="compositionally biased region" description="Basic and acidic residues" evidence="6">
    <location>
        <begin position="323"/>
        <end position="333"/>
    </location>
</feature>
<dbReference type="FunFam" id="2.60.120.650:FF:000033">
    <property type="entry name" value="Transcription factor jumonji (JmjC) domain-containing protein"/>
    <property type="match status" value="1"/>
</dbReference>
<evidence type="ECO:0000313" key="10">
    <source>
        <dbReference type="RefSeq" id="XP_021843102.1"/>
    </source>
</evidence>
<proteinExistence type="inferred from homology"/>
<evidence type="ECO:0000256" key="1">
    <source>
        <dbReference type="ARBA" id="ARBA00004123"/>
    </source>
</evidence>
<evidence type="ECO:0000256" key="4">
    <source>
        <dbReference type="ARBA" id="ARBA00023242"/>
    </source>
</evidence>